<protein>
    <submittedName>
        <fullName evidence="4">RNA-dependent RNA polymerase</fullName>
    </submittedName>
</protein>
<dbReference type="EMBL" id="KY609505">
    <property type="protein sequence ID" value="AQW38600.1"/>
    <property type="molecule type" value="Genomic_RNA"/>
</dbReference>
<comment type="similarity">
    <text evidence="2">Belongs to the Bunyavirales RNA polymerase family.</text>
</comment>
<dbReference type="InterPro" id="IPR007322">
    <property type="entry name" value="RNA_pol_bunyavir"/>
</dbReference>
<dbReference type="InterPro" id="IPR007099">
    <property type="entry name" value="RNA-dir_pol_NSvirus"/>
</dbReference>
<accession>A0A2I4Q133</accession>
<dbReference type="GO" id="GO:0039694">
    <property type="term" value="P:viral RNA genome replication"/>
    <property type="evidence" value="ECO:0007669"/>
    <property type="project" value="InterPro"/>
</dbReference>
<feature type="domain" description="RdRp catalytic" evidence="3">
    <location>
        <begin position="970"/>
        <end position="1171"/>
    </location>
</feature>
<keyword evidence="1" id="KW-0378">Hydrolase</keyword>
<dbReference type="GO" id="GO:0006351">
    <property type="term" value="P:DNA-templated transcription"/>
    <property type="evidence" value="ECO:0007669"/>
    <property type="project" value="InterPro"/>
</dbReference>
<sequence>MQSEFEQCLQSIFKSSSESTYLNTRGKILITDASFNLGKINFIFDEETDDYFSFNVEVNENAFTDMSAGWTMQRNPKIVVEKAHLNSFIHDFTFMCLCDTASFDISVLDIFKRGYLNSDDDKTPDMCINLSSGFGPHDSQTKCVIEFTTSQSIHSSHLIDLLDKKYSKYDEILRSRSLKYDIPTRFCSMGVNRKQVIAPFNLPQNIADELVLRFHTAIRIYNYLVRIHGIDSTQFKISEHLSEKIDSALNLINSESVAKVKTRASLNHEKLTKAIQLMNEPNLEKLCFKDYTKAIVRTGREGFDNIDEADILMKIINFKRKHSLKTFSQRMKSVVNAPFFITQRTEFCDECIVPLVEDYSDPAAAFWRLAAMGRSIQSHSCKPHDIDNDRAYKFTRRRVEVSNLTDEIREYLAERGVQDAKRMRNEPNLAALKQSKKIPLSLGIDTSDVETFVNSPELMLYTPVLDETSDQEMLWELLQTAIDVHASTVPVNMIECSKMLMQTPMGQFTSFMSEWATELGISLRHFTGKDTFEIRKLPHFPVYIATKSKGLNKHAYISMLCLKESLIFPPLMSLFGHVIDAGNCYIIDFFSVDVSKLSNLIKSESFFLSQIIHWSAFYGIKPKPYGFDFTSEEFLPVIRMTHLMLLINWEDKATTEEVLTLSRYMVMELFKGHDTKRNPLKILDKLSRPYRSRLEVWAVNKLLTSMISPAPDLKVKLTENEDEEAFTWNNLKNPWTNDTILNPRQQIDLFYLGYAKNKEEKKWGNIDMAVAEKIVKAESDFDNARTKYLGEDSPDDPDDLRTHEYSLRWLMLSAKVIRSKISTMIDDDVSWEQKLEEEIKYSWSKLTFEHLGTFKASSQFSCQDKEVKRRVKVIEAILKSIQKPTYRPIEILHQCLNFLEESGCIDIDIFLKNQHGGLREISIMSLPARMVQVFLESIAKSCAKFVPEECIVNENSKRRIPKTHRLETAAEARKGNKIISYYSSNDATTWNQVCHPGKLGLFLCGIVPKLYHNFIMRVCNLWTVKHVRIPEGAFEIMTKHPGITFSEEKRAEIADAFCGRVQQRWLKPGSNHFTVESGFLQGILHYTSSLFHTGFLLARSMMFRSLCTQKGYNVIDHNLVSSDDSCRLVSLSHSSNKRHHAIGNLIIKADQLAISRLSKLVGIKTSDHKSTYLTTHMHEFNSEFNFGTSVHKPTIKWSLAALSIAEDETLIDRQETMYNQLADIVEGGATMLEAHSLQISQAFLHYRLMGLFSRDTFQDYFPHLNKFPDPSLGFFLLDSPSYVGLPGFAYNYWAVIQSNTKLSKKIKQSLSDGNISTTSRGHIVNNIIIRFGKGARLKRMRDVANKVVPDWESQINENPSILFRPSETTEEVLINLCAKLYTANASSDFGSGGIGKIIASCVYMIDHPCFLSADSWNVDETIVRFSLRELILKEVSNKIHLTREEMSYLFPLQNEYENLRALIVESSSKYTIMAPQLQKRTRDDNLNVFPRPLDVPYELKDICLWKWGIKTEIFGSDRFLEKCWKHCKKIFPWLHETLEGSFEGGKFSSYIQLRSFIERQMSKSRTMKLTAIPKVFRSVEHSTHLMLQYNYWPNTQLITHDPSMNLMSDFFENLNRDQQKLALMSRFPLSEDYFISQVKRILISNTDEWKCYSNYSKMDEGFFLMKYLALEHKGQEISQWSEIMETANFWHILKQSKRGTWGYTTELRKDRSFQWFGQVGTASLIITIKPIKGTGNFSLTDMIVDSRMSLMSNCQGIDKLLKQMKVTEVVPNVNMTSVETVGINFSGIRTIIKSNWDSECLLVKQIPNIHLEFRQDIKLRIKPMKWGFKIESSVDLHKIWTVYEYSHNIRSCRPYKESSTSPLDTWMCMQSLSPRQMNSLSKFYAVQSTTICSDKLEEFLFTCMLKSIRRLKPIPLILSSDTVNQHNLSVTSETDEKMYAALEIQNAEVYQMDWEDILGSDVEDYSDEGSATDVFPLREEDLEDFMTNDENPFLAYGKIFEMMDLQDFSDEPSSSRLDIIVNSHPLMDEIVTDYLFNLIGTVNWRTILHKGKINTFHMKQDLKDQITSWFPSYILEEEIQVPHVTSSHEDTSDWFKF</sequence>
<dbReference type="PROSITE" id="PS50525">
    <property type="entry name" value="RDRP_SSRNA_NEG_SEG"/>
    <property type="match status" value="1"/>
</dbReference>
<dbReference type="Pfam" id="PF15518">
    <property type="entry name" value="L_protein_N"/>
    <property type="match status" value="1"/>
</dbReference>
<evidence type="ECO:0000259" key="3">
    <source>
        <dbReference type="PROSITE" id="PS50525"/>
    </source>
</evidence>
<proteinExistence type="inferred from homology"/>
<dbReference type="GO" id="GO:0016787">
    <property type="term" value="F:hydrolase activity"/>
    <property type="evidence" value="ECO:0007669"/>
    <property type="project" value="UniProtKB-KW"/>
</dbReference>
<dbReference type="InterPro" id="IPR029124">
    <property type="entry name" value="L_protein_N"/>
</dbReference>
<evidence type="ECO:0000256" key="1">
    <source>
        <dbReference type="ARBA" id="ARBA00022801"/>
    </source>
</evidence>
<reference evidence="4" key="1">
    <citation type="submission" date="2017-02" db="EMBL/GenBank/DDBJ databases">
        <title>A novel picorna-like virus from sugar beet cyst nematode.</title>
        <authorList>
            <person name="Lin J."/>
            <person name="Ye R."/>
            <person name="Staton M."/>
            <person name="Bernard E."/>
            <person name="Arelli P."/>
            <person name="Hajimorad M.R."/>
        </authorList>
    </citation>
    <scope>NUCLEOTIDE SEQUENCE</scope>
    <source>
        <strain evidence="4">TN</strain>
    </source>
</reference>
<evidence type="ECO:0000256" key="2">
    <source>
        <dbReference type="ARBA" id="ARBA00034123"/>
    </source>
</evidence>
<keyword evidence="4" id="KW-0808">Transferase</keyword>
<name>A0A2I4Q133_9VIRU</name>
<keyword evidence="4" id="KW-0548">Nucleotidyltransferase</keyword>
<dbReference type="Pfam" id="PF04196">
    <property type="entry name" value="Bunya_RdRp"/>
    <property type="match status" value="2"/>
</dbReference>
<dbReference type="GO" id="GO:0003968">
    <property type="term" value="F:RNA-directed RNA polymerase activity"/>
    <property type="evidence" value="ECO:0007669"/>
    <property type="project" value="UniProtKB-KW"/>
</dbReference>
<evidence type="ECO:0000313" key="4">
    <source>
        <dbReference type="EMBL" id="AQW38600.1"/>
    </source>
</evidence>
<organism evidence="4">
    <name type="scientific">Sugar beet cyst nematode virus 2</name>
    <dbReference type="NCBI Taxonomy" id="1958808"/>
    <lineage>
        <taxon>Viruses</taxon>
    </lineage>
</organism>
<keyword evidence="4" id="KW-0696">RNA-directed RNA polymerase</keyword>